<evidence type="ECO:0000313" key="2">
    <source>
        <dbReference type="EMBL" id="EIE88776.1"/>
    </source>
</evidence>
<accession>I1CJZ6</accession>
<gene>
    <name evidence="2" type="ORF">RO3G_13487</name>
</gene>
<dbReference type="VEuPathDB" id="FungiDB:RO3G_13487"/>
<dbReference type="InParanoid" id="I1CJZ6"/>
<proteinExistence type="predicted"/>
<evidence type="ECO:0000259" key="1">
    <source>
        <dbReference type="PROSITE" id="PS00028"/>
    </source>
</evidence>
<name>I1CJZ6_RHIO9</name>
<dbReference type="Proteomes" id="UP000009138">
    <property type="component" value="Unassembled WGS sequence"/>
</dbReference>
<keyword evidence="3" id="KW-1185">Reference proteome</keyword>
<organism evidence="2 3">
    <name type="scientific">Rhizopus delemar (strain RA 99-880 / ATCC MYA-4621 / FGSC 9543 / NRRL 43880)</name>
    <name type="common">Mucormycosis agent</name>
    <name type="synonym">Rhizopus arrhizus var. delemar</name>
    <dbReference type="NCBI Taxonomy" id="246409"/>
    <lineage>
        <taxon>Eukaryota</taxon>
        <taxon>Fungi</taxon>
        <taxon>Fungi incertae sedis</taxon>
        <taxon>Mucoromycota</taxon>
        <taxon>Mucoromycotina</taxon>
        <taxon>Mucoromycetes</taxon>
        <taxon>Mucorales</taxon>
        <taxon>Mucorineae</taxon>
        <taxon>Rhizopodaceae</taxon>
        <taxon>Rhizopus</taxon>
    </lineage>
</organism>
<sequence length="355" mass="41267">MLYNTNLNFDEVASRFYNTPKVSFISKNQSKRFTNYTIAYACNCCQTYYRELNNLADHMIQEHIPKEHPDNTASFESLNDEKKWKLSTDHPACSMILDLDDTTYVKEKLFTIQEIDEMKKETPMNVTSRIPQDLVDYINHFNCDNLKDLRTRLADTQDWEKEELYESGELNTAQKEQWYNKHVWLPIDTVFDDINSIHIVAGESRIRSGYKCDMIVRERKANHEEANEFGAGETGVKSSGTKHIEEGGIKLPKVLKDMLDNLVFNNNGSYESLATFGLRQSGLNITLIITDKPKAYITRITRLKQLSFPSEVRLFGKQVLPLLVLMWQFKQQILKIQQHISCNQDNNLSNSDWLQ</sequence>
<reference evidence="2 3" key="1">
    <citation type="journal article" date="2009" name="PLoS Genet.">
        <title>Genomic analysis of the basal lineage fungus Rhizopus oryzae reveals a whole-genome duplication.</title>
        <authorList>
            <person name="Ma L.-J."/>
            <person name="Ibrahim A.S."/>
            <person name="Skory C."/>
            <person name="Grabherr M.G."/>
            <person name="Burger G."/>
            <person name="Butler M."/>
            <person name="Elias M."/>
            <person name="Idnurm A."/>
            <person name="Lang B.F."/>
            <person name="Sone T."/>
            <person name="Abe A."/>
            <person name="Calvo S.E."/>
            <person name="Corrochano L.M."/>
            <person name="Engels R."/>
            <person name="Fu J."/>
            <person name="Hansberg W."/>
            <person name="Kim J.-M."/>
            <person name="Kodira C.D."/>
            <person name="Koehrsen M.J."/>
            <person name="Liu B."/>
            <person name="Miranda-Saavedra D."/>
            <person name="O'Leary S."/>
            <person name="Ortiz-Castellanos L."/>
            <person name="Poulter R."/>
            <person name="Rodriguez-Romero J."/>
            <person name="Ruiz-Herrera J."/>
            <person name="Shen Y.-Q."/>
            <person name="Zeng Q."/>
            <person name="Galagan J."/>
            <person name="Birren B.W."/>
            <person name="Cuomo C.A."/>
            <person name="Wickes B.L."/>
        </authorList>
    </citation>
    <scope>NUCLEOTIDE SEQUENCE [LARGE SCALE GENOMIC DNA]</scope>
    <source>
        <strain evidence="3">RA 99-880 / ATCC MYA-4621 / FGSC 9543 / NRRL 43880</strain>
    </source>
</reference>
<protein>
    <recommendedName>
        <fullName evidence="1">C2H2-type domain-containing protein</fullName>
    </recommendedName>
</protein>
<dbReference type="AlphaFoldDB" id="I1CJZ6"/>
<dbReference type="EMBL" id="CH476743">
    <property type="protein sequence ID" value="EIE88776.1"/>
    <property type="molecule type" value="Genomic_DNA"/>
</dbReference>
<dbReference type="RefSeq" id="XP_067524172.1">
    <property type="nucleotide sequence ID" value="XM_067668071.1"/>
</dbReference>
<dbReference type="PROSITE" id="PS00028">
    <property type="entry name" value="ZINC_FINGER_C2H2_1"/>
    <property type="match status" value="1"/>
</dbReference>
<feature type="domain" description="C2H2-type" evidence="1">
    <location>
        <begin position="42"/>
        <end position="63"/>
    </location>
</feature>
<dbReference type="GeneID" id="93620452"/>
<dbReference type="OrthoDB" id="5340906at2759"/>
<dbReference type="InterPro" id="IPR013087">
    <property type="entry name" value="Znf_C2H2_type"/>
</dbReference>
<evidence type="ECO:0000313" key="3">
    <source>
        <dbReference type="Proteomes" id="UP000009138"/>
    </source>
</evidence>
<dbReference type="OMA" id="WAKHTIY"/>